<accession>A0A1Y2D4K0</accession>
<dbReference type="AlphaFoldDB" id="A0A1Y2D4K0"/>
<sequence length="156" mass="18990">MLEMDLTKDYNVLSQSLIGYSIYGYHFNSSYQRIRYTKLLLKYYPHLKAKFEYALGYGLILYLLKIKNIFDQGFYIQDFYHNQKRKIKNNISDISTAVHINKIKVEMTLSVYSQNFKLNILNYIYMKKFRLMLLYNIYIQKIILCYYSFINLFSKY</sequence>
<evidence type="ECO:0000256" key="1">
    <source>
        <dbReference type="SAM" id="Phobius"/>
    </source>
</evidence>
<evidence type="ECO:0000313" key="3">
    <source>
        <dbReference type="Proteomes" id="UP000193920"/>
    </source>
</evidence>
<keyword evidence="1" id="KW-0812">Transmembrane</keyword>
<feature type="transmembrane region" description="Helical" evidence="1">
    <location>
        <begin position="133"/>
        <end position="153"/>
    </location>
</feature>
<evidence type="ECO:0000313" key="2">
    <source>
        <dbReference type="EMBL" id="ORY54228.1"/>
    </source>
</evidence>
<organism evidence="2 3">
    <name type="scientific">Neocallimastix californiae</name>
    <dbReference type="NCBI Taxonomy" id="1754190"/>
    <lineage>
        <taxon>Eukaryota</taxon>
        <taxon>Fungi</taxon>
        <taxon>Fungi incertae sedis</taxon>
        <taxon>Chytridiomycota</taxon>
        <taxon>Chytridiomycota incertae sedis</taxon>
        <taxon>Neocallimastigomycetes</taxon>
        <taxon>Neocallimastigales</taxon>
        <taxon>Neocallimastigaceae</taxon>
        <taxon>Neocallimastix</taxon>
    </lineage>
</organism>
<name>A0A1Y2D4K0_9FUNG</name>
<comment type="caution">
    <text evidence="2">The sequence shown here is derived from an EMBL/GenBank/DDBJ whole genome shotgun (WGS) entry which is preliminary data.</text>
</comment>
<reference evidence="2 3" key="1">
    <citation type="submission" date="2016-08" db="EMBL/GenBank/DDBJ databases">
        <title>A Parts List for Fungal Cellulosomes Revealed by Comparative Genomics.</title>
        <authorList>
            <consortium name="DOE Joint Genome Institute"/>
            <person name="Haitjema C.H."/>
            <person name="Gilmore S.P."/>
            <person name="Henske J.K."/>
            <person name="Solomon K.V."/>
            <person name="De Groot R."/>
            <person name="Kuo A."/>
            <person name="Mondo S.J."/>
            <person name="Salamov A.A."/>
            <person name="Labutti K."/>
            <person name="Zhao Z."/>
            <person name="Chiniquy J."/>
            <person name="Barry K."/>
            <person name="Brewer H.M."/>
            <person name="Purvine S.O."/>
            <person name="Wright A.T."/>
            <person name="Boxma B."/>
            <person name="Van Alen T."/>
            <person name="Hackstein J.H."/>
            <person name="Baker S.E."/>
            <person name="Grigoriev I.V."/>
            <person name="O'Malley M.A."/>
        </authorList>
    </citation>
    <scope>NUCLEOTIDE SEQUENCE [LARGE SCALE GENOMIC DNA]</scope>
    <source>
        <strain evidence="2 3">G1</strain>
    </source>
</reference>
<keyword evidence="1" id="KW-0472">Membrane</keyword>
<proteinExistence type="predicted"/>
<keyword evidence="3" id="KW-1185">Reference proteome</keyword>
<gene>
    <name evidence="2" type="ORF">LY90DRAFT_278847</name>
</gene>
<dbReference type="EMBL" id="MCOG01000087">
    <property type="protein sequence ID" value="ORY54228.1"/>
    <property type="molecule type" value="Genomic_DNA"/>
</dbReference>
<dbReference type="OrthoDB" id="10423972at2759"/>
<evidence type="ECO:0008006" key="4">
    <source>
        <dbReference type="Google" id="ProtNLM"/>
    </source>
</evidence>
<dbReference type="Proteomes" id="UP000193920">
    <property type="component" value="Unassembled WGS sequence"/>
</dbReference>
<protein>
    <recommendedName>
        <fullName evidence="4">Transmembrane protein</fullName>
    </recommendedName>
</protein>
<keyword evidence="1" id="KW-1133">Transmembrane helix</keyword>